<dbReference type="PANTHER" id="PTHR12121:SF45">
    <property type="entry name" value="NOCTURNIN"/>
    <property type="match status" value="1"/>
</dbReference>
<evidence type="ECO:0000256" key="3">
    <source>
        <dbReference type="ARBA" id="ARBA00023807"/>
    </source>
</evidence>
<dbReference type="EMBL" id="CAJNOH010000001">
    <property type="protein sequence ID" value="CAF0719562.1"/>
    <property type="molecule type" value="Genomic_DNA"/>
</dbReference>
<dbReference type="GO" id="GO:0006139">
    <property type="term" value="P:nucleobase-containing compound metabolic process"/>
    <property type="evidence" value="ECO:0007669"/>
    <property type="project" value="UniProtKB-ARBA"/>
</dbReference>
<comment type="caution">
    <text evidence="5">The sequence shown here is derived from an EMBL/GenBank/DDBJ whole genome shotgun (WGS) entry which is preliminary data.</text>
</comment>
<dbReference type="InterPro" id="IPR050410">
    <property type="entry name" value="CCR4/nocturin_mRNA_transcr"/>
</dbReference>
<sequence>MSASSYNEFIPHEVQQNILLPSVKRRFISNYTLKTGDHAINVLQWNILAQALSYSEGNFVRVKDEFVAYETRKWRILEQILIHQPDLCSLEEVDIYDCFLKEQLNKYGYNCYFTPKPNSKCLSFEDDLNNFKGPDGILLCYKNNIFREINRSSSDLPNDGRVGRQVFSIIELEHIPSSSLLVFIGTHFKAKKQFALSRTNQANALVDFLNKTYTTKTNIILAGDFNGETDEPFYEILLKAGFHSAYRVLMNNHEPSYTTWKFKSREEIREKEESQTIDYIFYRSESLTPMAYLELPTKTDIGPDGLPSANYPSDHVALQSIFLIRT</sequence>
<reference evidence="5" key="1">
    <citation type="submission" date="2021-02" db="EMBL/GenBank/DDBJ databases">
        <authorList>
            <person name="Nowell W R."/>
        </authorList>
    </citation>
    <scope>NUCLEOTIDE SEQUENCE</scope>
</reference>
<evidence type="ECO:0000313" key="5">
    <source>
        <dbReference type="EMBL" id="CAF0719562.1"/>
    </source>
</evidence>
<feature type="domain" description="Endonuclease/exonuclease/phosphatase" evidence="4">
    <location>
        <begin position="43"/>
        <end position="315"/>
    </location>
</feature>
<evidence type="ECO:0000313" key="6">
    <source>
        <dbReference type="EMBL" id="CAF3495932.1"/>
    </source>
</evidence>
<dbReference type="SUPFAM" id="SSF56219">
    <property type="entry name" value="DNase I-like"/>
    <property type="match status" value="1"/>
</dbReference>
<evidence type="ECO:0000259" key="4">
    <source>
        <dbReference type="Pfam" id="PF03372"/>
    </source>
</evidence>
<dbReference type="Proteomes" id="UP000663874">
    <property type="component" value="Unassembled WGS sequence"/>
</dbReference>
<dbReference type="Proteomes" id="UP000663854">
    <property type="component" value="Unassembled WGS sequence"/>
</dbReference>
<dbReference type="InterPro" id="IPR036691">
    <property type="entry name" value="Endo/exonu/phosph_ase_sf"/>
</dbReference>
<protein>
    <recommendedName>
        <fullName evidence="3">Nocturnin</fullName>
    </recommendedName>
</protein>
<accession>A0A813MIN3</accession>
<keyword evidence="2" id="KW-0378">Hydrolase</keyword>
<comment type="similarity">
    <text evidence="1">Belongs to the CCR4/nocturin family.</text>
</comment>
<dbReference type="AlphaFoldDB" id="A0A813MIN3"/>
<gene>
    <name evidence="7" type="ORF">FNK824_LOCUS1338</name>
    <name evidence="6" type="ORF">OTI717_LOCUS1418</name>
    <name evidence="5" type="ORF">PYM288_LOCUS36</name>
</gene>
<dbReference type="PANTHER" id="PTHR12121">
    <property type="entry name" value="CARBON CATABOLITE REPRESSOR PROTEIN 4"/>
    <property type="match status" value="1"/>
</dbReference>
<dbReference type="Gene3D" id="3.60.10.10">
    <property type="entry name" value="Endonuclease/exonuclease/phosphatase"/>
    <property type="match status" value="1"/>
</dbReference>
<dbReference type="EMBL" id="CAJOBE010000068">
    <property type="protein sequence ID" value="CAF3558736.1"/>
    <property type="molecule type" value="Genomic_DNA"/>
</dbReference>
<dbReference type="Pfam" id="PF03372">
    <property type="entry name" value="Exo_endo_phos"/>
    <property type="match status" value="1"/>
</dbReference>
<dbReference type="InterPro" id="IPR005135">
    <property type="entry name" value="Endo/exonuclease/phosphatase"/>
</dbReference>
<organism evidence="5 8">
    <name type="scientific">Rotaria sordida</name>
    <dbReference type="NCBI Taxonomy" id="392033"/>
    <lineage>
        <taxon>Eukaryota</taxon>
        <taxon>Metazoa</taxon>
        <taxon>Spiralia</taxon>
        <taxon>Gnathifera</taxon>
        <taxon>Rotifera</taxon>
        <taxon>Eurotatoria</taxon>
        <taxon>Bdelloidea</taxon>
        <taxon>Philodinida</taxon>
        <taxon>Philodinidae</taxon>
        <taxon>Rotaria</taxon>
    </lineage>
</organism>
<evidence type="ECO:0000256" key="2">
    <source>
        <dbReference type="ARBA" id="ARBA00022801"/>
    </source>
</evidence>
<dbReference type="Proteomes" id="UP000663823">
    <property type="component" value="Unassembled WGS sequence"/>
</dbReference>
<dbReference type="EMBL" id="CAJOAX010000060">
    <property type="protein sequence ID" value="CAF3495932.1"/>
    <property type="molecule type" value="Genomic_DNA"/>
</dbReference>
<dbReference type="GO" id="GO:0000175">
    <property type="term" value="F:3'-5'-RNA exonuclease activity"/>
    <property type="evidence" value="ECO:0007669"/>
    <property type="project" value="TreeGrafter"/>
</dbReference>
<evidence type="ECO:0000313" key="8">
    <source>
        <dbReference type="Proteomes" id="UP000663854"/>
    </source>
</evidence>
<evidence type="ECO:0000256" key="1">
    <source>
        <dbReference type="ARBA" id="ARBA00010774"/>
    </source>
</evidence>
<evidence type="ECO:0000313" key="7">
    <source>
        <dbReference type="EMBL" id="CAF3558736.1"/>
    </source>
</evidence>
<proteinExistence type="inferred from homology"/>
<name>A0A813MIN3_9BILA</name>